<organism evidence="1 2">
    <name type="scientific">Hypoxylon rubiginosum</name>
    <dbReference type="NCBI Taxonomy" id="110542"/>
    <lineage>
        <taxon>Eukaryota</taxon>
        <taxon>Fungi</taxon>
        <taxon>Dikarya</taxon>
        <taxon>Ascomycota</taxon>
        <taxon>Pezizomycotina</taxon>
        <taxon>Sordariomycetes</taxon>
        <taxon>Xylariomycetidae</taxon>
        <taxon>Xylariales</taxon>
        <taxon>Hypoxylaceae</taxon>
        <taxon>Hypoxylon</taxon>
    </lineage>
</organism>
<dbReference type="Proteomes" id="UP001497700">
    <property type="component" value="Unassembled WGS sequence"/>
</dbReference>
<gene>
    <name evidence="1" type="ORF">F4820DRAFT_22363</name>
</gene>
<dbReference type="EMBL" id="MU393525">
    <property type="protein sequence ID" value="KAI4862449.1"/>
    <property type="molecule type" value="Genomic_DNA"/>
</dbReference>
<protein>
    <submittedName>
        <fullName evidence="1">Heterokaryon incompatibility protein-domain-containing protein</fullName>
    </submittedName>
</protein>
<reference evidence="1 2" key="1">
    <citation type="journal article" date="2022" name="New Phytol.">
        <title>Ecological generalism drives hyperdiversity of secondary metabolite gene clusters in xylarialean endophytes.</title>
        <authorList>
            <person name="Franco M.E.E."/>
            <person name="Wisecaver J.H."/>
            <person name="Arnold A.E."/>
            <person name="Ju Y.M."/>
            <person name="Slot J.C."/>
            <person name="Ahrendt S."/>
            <person name="Moore L.P."/>
            <person name="Eastman K.E."/>
            <person name="Scott K."/>
            <person name="Konkel Z."/>
            <person name="Mondo S.J."/>
            <person name="Kuo A."/>
            <person name="Hayes R.D."/>
            <person name="Haridas S."/>
            <person name="Andreopoulos B."/>
            <person name="Riley R."/>
            <person name="LaButti K."/>
            <person name="Pangilinan J."/>
            <person name="Lipzen A."/>
            <person name="Amirebrahimi M."/>
            <person name="Yan J."/>
            <person name="Adam C."/>
            <person name="Keymanesh K."/>
            <person name="Ng V."/>
            <person name="Louie K."/>
            <person name="Northen T."/>
            <person name="Drula E."/>
            <person name="Henrissat B."/>
            <person name="Hsieh H.M."/>
            <person name="Youens-Clark K."/>
            <person name="Lutzoni F."/>
            <person name="Miadlikowska J."/>
            <person name="Eastwood D.C."/>
            <person name="Hamelin R.C."/>
            <person name="Grigoriev I.V."/>
            <person name="U'Ren J.M."/>
        </authorList>
    </citation>
    <scope>NUCLEOTIDE SEQUENCE [LARGE SCALE GENOMIC DNA]</scope>
    <source>
        <strain evidence="1 2">CBS 119005</strain>
    </source>
</reference>
<name>A0ACB9YSS4_9PEZI</name>
<sequence length="691" mass="79804">MAESSREGQEGNVSTREFGPRLCDYCDKMFRALDNAVWLENEGEQQPAYHPTMSSLCNAVRSGCQLCIMLEHQIRKHDYYDLEGLCSNENLNSGRYLGKVHWEKPRLKISRKNVSEELESMRNYRDLNYTPPNSTDSLPAWELCRSWIDNCFENHGACKSLHSSPGSQWWPTRLLYVGSNSDSDSNLGNEDFGSLNIQLRLTQNKPLVGSYMTLSHCWGVSGEMLKLTVDTYEHRIKNGFSYAELPKTFQDVVRLSRFLRNEYIWIDSLCIIQGSTDDWIRESKMMASVYQHSKCNIAATASRGPTEGCFYSRNPAVVSPLKIKSQYFGSYIFLDDETWRNNVENAPLNKRAWVMQERAFTPRQIHCGRDQLLWECHQTTACETFPFILDFENELLTEFVNPKSLGSRLSELSRLRCSKIEDRPFPNTDESITHLRHDIYQYWTRIIEAYSSCELTNRTDRLVAIFGIASRIQDTLEDTDKHIAGLWRSQLPWQLLWFTRRNKQDDALYDTALSYSTGPSWSWTSLNTAVSWWGYNSGQPMLIDILDVHDGHTITGQANFDGTRESPLTLRCLLYKIHVFKGKDPYILTGTQKHGEARSVTLGGSKITLNEERIHMDNIESRNFWEQSYLMPVTRDKMGIFSCIFVSPCQEKPRFYRRIAFACSYHMKGEGKTQREIDTLADGDKVTITLI</sequence>
<evidence type="ECO:0000313" key="2">
    <source>
        <dbReference type="Proteomes" id="UP001497700"/>
    </source>
</evidence>
<evidence type="ECO:0000313" key="1">
    <source>
        <dbReference type="EMBL" id="KAI4862449.1"/>
    </source>
</evidence>
<keyword evidence="2" id="KW-1185">Reference proteome</keyword>
<proteinExistence type="predicted"/>
<comment type="caution">
    <text evidence="1">The sequence shown here is derived from an EMBL/GenBank/DDBJ whole genome shotgun (WGS) entry which is preliminary data.</text>
</comment>
<accession>A0ACB9YSS4</accession>